<dbReference type="EMBL" id="MCIA01000034">
    <property type="protein sequence ID" value="RKD28467.1"/>
    <property type="molecule type" value="Genomic_DNA"/>
</dbReference>
<keyword evidence="5 7" id="KW-1133">Transmembrane helix</keyword>
<evidence type="ECO:0000256" key="6">
    <source>
        <dbReference type="ARBA" id="ARBA00023136"/>
    </source>
</evidence>
<protein>
    <submittedName>
        <fullName evidence="9">MFS transporter</fullName>
    </submittedName>
</protein>
<dbReference type="InterPro" id="IPR020846">
    <property type="entry name" value="MFS_dom"/>
</dbReference>
<dbReference type="PROSITE" id="PS50850">
    <property type="entry name" value="MFS"/>
    <property type="match status" value="1"/>
</dbReference>
<keyword evidence="4 7" id="KW-0812">Transmembrane</keyword>
<comment type="similarity">
    <text evidence="2">Belongs to the major facilitator superfamily.</text>
</comment>
<evidence type="ECO:0000313" key="10">
    <source>
        <dbReference type="Proteomes" id="UP000284277"/>
    </source>
</evidence>
<reference evidence="9 10" key="1">
    <citation type="submission" date="2016-08" db="EMBL/GenBank/DDBJ databases">
        <title>A new outlook on sporulation: Clostridium algidixylanolyticum.</title>
        <authorList>
            <person name="Poppleton D.I."/>
            <person name="Gribaldo S."/>
        </authorList>
    </citation>
    <scope>NUCLEOTIDE SEQUENCE [LARGE SCALE GENOMIC DNA]</scope>
    <source>
        <strain evidence="9 10">SPL73</strain>
    </source>
</reference>
<dbReference type="SUPFAM" id="SSF103473">
    <property type="entry name" value="MFS general substrate transporter"/>
    <property type="match status" value="1"/>
</dbReference>
<gene>
    <name evidence="9" type="ORF">BET01_09570</name>
</gene>
<evidence type="ECO:0000256" key="2">
    <source>
        <dbReference type="ARBA" id="ARBA00008335"/>
    </source>
</evidence>
<feature type="transmembrane region" description="Helical" evidence="7">
    <location>
        <begin position="166"/>
        <end position="187"/>
    </location>
</feature>
<dbReference type="Pfam" id="PF07690">
    <property type="entry name" value="MFS_1"/>
    <property type="match status" value="1"/>
</dbReference>
<feature type="transmembrane region" description="Helical" evidence="7">
    <location>
        <begin position="99"/>
        <end position="121"/>
    </location>
</feature>
<dbReference type="RefSeq" id="WP_120198426.1">
    <property type="nucleotide sequence ID" value="NZ_MCIA01000034.1"/>
</dbReference>
<feature type="transmembrane region" description="Helical" evidence="7">
    <location>
        <begin position="335"/>
        <end position="358"/>
    </location>
</feature>
<dbReference type="PANTHER" id="PTHR23514">
    <property type="entry name" value="BYPASS OF STOP CODON PROTEIN 6"/>
    <property type="match status" value="1"/>
</dbReference>
<dbReference type="InterPro" id="IPR011701">
    <property type="entry name" value="MFS"/>
</dbReference>
<feature type="transmembrane region" description="Helical" evidence="7">
    <location>
        <begin position="303"/>
        <end position="323"/>
    </location>
</feature>
<accession>A0A419ST59</accession>
<feature type="transmembrane region" description="Helical" evidence="7">
    <location>
        <begin position="40"/>
        <end position="63"/>
    </location>
</feature>
<dbReference type="InterPro" id="IPR036259">
    <property type="entry name" value="MFS_trans_sf"/>
</dbReference>
<dbReference type="OrthoDB" id="44917at2"/>
<dbReference type="PANTHER" id="PTHR23514:SF3">
    <property type="entry name" value="BYPASS OF STOP CODON PROTEIN 6"/>
    <property type="match status" value="1"/>
</dbReference>
<evidence type="ECO:0000259" key="8">
    <source>
        <dbReference type="PROSITE" id="PS50850"/>
    </source>
</evidence>
<evidence type="ECO:0000256" key="3">
    <source>
        <dbReference type="ARBA" id="ARBA00022448"/>
    </source>
</evidence>
<sequence length="397" mass="42744">MKTDKYNHIFLRCCYGYAVSGMAVLVIGAILPSIIAEAGISFLAAGSLLSGMAIGNLSASFLFPVAVSRLGKKRAIFLITLFAPICLFILSLLPPFPIMYGAMLIYGLVRGSITILNNSAVNDIYGGKATSKLNLLHCSFAVGAFLAPFITAIFMELGFNWRSVLYLILFLTAATAVLYGTMDESLLNENSVNKIKGKSKNDSQDKSFLKSYSFYGIAFILFFYLGLENCINGWFVTYLQNTGVMSTTYATALVSFTWLVIMAGRLICAALSTRLDKSTIILILSLGSAACFFLLISTKSLPLITASLLGLGFFLSGIYPTCIANAGPMIKGSTIGMAVLTAISAMGGIITPQIIGAIADRVGIVASIGVLYVNVFFVILLSIINYRKHHKKNQLLE</sequence>
<feature type="transmembrane region" description="Helical" evidence="7">
    <location>
        <begin position="208"/>
        <end position="227"/>
    </location>
</feature>
<evidence type="ECO:0000256" key="1">
    <source>
        <dbReference type="ARBA" id="ARBA00004651"/>
    </source>
</evidence>
<evidence type="ECO:0000256" key="5">
    <source>
        <dbReference type="ARBA" id="ARBA00022989"/>
    </source>
</evidence>
<feature type="transmembrane region" description="Helical" evidence="7">
    <location>
        <begin position="9"/>
        <end position="34"/>
    </location>
</feature>
<dbReference type="GO" id="GO:0005886">
    <property type="term" value="C:plasma membrane"/>
    <property type="evidence" value="ECO:0007669"/>
    <property type="project" value="UniProtKB-SubCell"/>
</dbReference>
<proteinExistence type="inferred from homology"/>
<dbReference type="Gene3D" id="1.20.1250.20">
    <property type="entry name" value="MFS general substrate transporter like domains"/>
    <property type="match status" value="2"/>
</dbReference>
<dbReference type="AlphaFoldDB" id="A0A419ST59"/>
<name>A0A419ST59_9FIRM</name>
<feature type="domain" description="Major facilitator superfamily (MFS) profile" evidence="8">
    <location>
        <begin position="9"/>
        <end position="393"/>
    </location>
</feature>
<dbReference type="GO" id="GO:0022857">
    <property type="term" value="F:transmembrane transporter activity"/>
    <property type="evidence" value="ECO:0007669"/>
    <property type="project" value="InterPro"/>
</dbReference>
<dbReference type="Proteomes" id="UP000284277">
    <property type="component" value="Unassembled WGS sequence"/>
</dbReference>
<keyword evidence="6 7" id="KW-0472">Membrane</keyword>
<feature type="transmembrane region" description="Helical" evidence="7">
    <location>
        <begin position="247"/>
        <end position="268"/>
    </location>
</feature>
<feature type="transmembrane region" description="Helical" evidence="7">
    <location>
        <begin position="75"/>
        <end position="93"/>
    </location>
</feature>
<keyword evidence="3" id="KW-0813">Transport</keyword>
<organism evidence="9 10">
    <name type="scientific">Lacrimispora algidixylanolytica</name>
    <dbReference type="NCBI Taxonomy" id="94868"/>
    <lineage>
        <taxon>Bacteria</taxon>
        <taxon>Bacillati</taxon>
        <taxon>Bacillota</taxon>
        <taxon>Clostridia</taxon>
        <taxon>Lachnospirales</taxon>
        <taxon>Lachnospiraceae</taxon>
        <taxon>Lacrimispora</taxon>
    </lineage>
</organism>
<keyword evidence="10" id="KW-1185">Reference proteome</keyword>
<comment type="subcellular location">
    <subcellularLocation>
        <location evidence="1">Cell membrane</location>
        <topology evidence="1">Multi-pass membrane protein</topology>
    </subcellularLocation>
</comment>
<comment type="caution">
    <text evidence="9">The sequence shown here is derived from an EMBL/GenBank/DDBJ whole genome shotgun (WGS) entry which is preliminary data.</text>
</comment>
<evidence type="ECO:0000256" key="7">
    <source>
        <dbReference type="SAM" id="Phobius"/>
    </source>
</evidence>
<feature type="transmembrane region" description="Helical" evidence="7">
    <location>
        <begin position="133"/>
        <end position="154"/>
    </location>
</feature>
<feature type="transmembrane region" description="Helical" evidence="7">
    <location>
        <begin position="280"/>
        <end position="297"/>
    </location>
</feature>
<evidence type="ECO:0000313" key="9">
    <source>
        <dbReference type="EMBL" id="RKD28467.1"/>
    </source>
</evidence>
<dbReference type="InterPro" id="IPR051788">
    <property type="entry name" value="MFS_Transporter"/>
</dbReference>
<feature type="transmembrane region" description="Helical" evidence="7">
    <location>
        <begin position="364"/>
        <end position="384"/>
    </location>
</feature>
<evidence type="ECO:0000256" key="4">
    <source>
        <dbReference type="ARBA" id="ARBA00022692"/>
    </source>
</evidence>